<reference evidence="2 3" key="1">
    <citation type="journal article" date="2019" name="Genome Biol. Evol.">
        <title>Insights into the evolution of the New World diploid cottons (Gossypium, subgenus Houzingenia) based on genome sequencing.</title>
        <authorList>
            <person name="Grover C.E."/>
            <person name="Arick M.A. 2nd"/>
            <person name="Thrash A."/>
            <person name="Conover J.L."/>
            <person name="Sanders W.S."/>
            <person name="Peterson D.G."/>
            <person name="Frelichowski J.E."/>
            <person name="Scheffler J.A."/>
            <person name="Scheffler B.E."/>
            <person name="Wendel J.F."/>
        </authorList>
    </citation>
    <scope>NUCLEOTIDE SEQUENCE [LARGE SCALE GENOMIC DNA]</scope>
    <source>
        <strain evidence="2">8</strain>
        <tissue evidence="2">Leaf</tissue>
    </source>
</reference>
<dbReference type="EMBL" id="JABEZW010000010">
    <property type="protein sequence ID" value="MBA0778013.1"/>
    <property type="molecule type" value="Genomic_DNA"/>
</dbReference>
<dbReference type="AlphaFoldDB" id="A0A7J9EY85"/>
<feature type="region of interest" description="Disordered" evidence="1">
    <location>
        <begin position="1"/>
        <end position="28"/>
    </location>
</feature>
<organism evidence="2 3">
    <name type="scientific">Gossypium trilobum</name>
    <dbReference type="NCBI Taxonomy" id="34281"/>
    <lineage>
        <taxon>Eukaryota</taxon>
        <taxon>Viridiplantae</taxon>
        <taxon>Streptophyta</taxon>
        <taxon>Embryophyta</taxon>
        <taxon>Tracheophyta</taxon>
        <taxon>Spermatophyta</taxon>
        <taxon>Magnoliopsida</taxon>
        <taxon>eudicotyledons</taxon>
        <taxon>Gunneridae</taxon>
        <taxon>Pentapetalae</taxon>
        <taxon>rosids</taxon>
        <taxon>malvids</taxon>
        <taxon>Malvales</taxon>
        <taxon>Malvaceae</taxon>
        <taxon>Malvoideae</taxon>
        <taxon>Gossypium</taxon>
    </lineage>
</organism>
<dbReference type="Proteomes" id="UP000593568">
    <property type="component" value="Unassembled WGS sequence"/>
</dbReference>
<keyword evidence="3" id="KW-1185">Reference proteome</keyword>
<comment type="caution">
    <text evidence="2">The sequence shown here is derived from an EMBL/GenBank/DDBJ whole genome shotgun (WGS) entry which is preliminary data.</text>
</comment>
<feature type="compositionally biased region" description="Basic and acidic residues" evidence="1">
    <location>
        <begin position="1"/>
        <end position="27"/>
    </location>
</feature>
<proteinExistence type="predicted"/>
<gene>
    <name evidence="2" type="ORF">Gotri_005949</name>
</gene>
<sequence length="99" mass="11261">MGRNKVVDGKETGGEKNEKKMKSEKGMSRCMAGQDNVVESGFVLKKARNVLITVATIDELFVKLQAFEYHLDLITQQIVKSRKRKRDSDKQEMDLTLSL</sequence>
<name>A0A7J9EY85_9ROSI</name>
<evidence type="ECO:0000313" key="3">
    <source>
        <dbReference type="Proteomes" id="UP000593568"/>
    </source>
</evidence>
<evidence type="ECO:0000256" key="1">
    <source>
        <dbReference type="SAM" id="MobiDB-lite"/>
    </source>
</evidence>
<protein>
    <submittedName>
        <fullName evidence="2">Uncharacterized protein</fullName>
    </submittedName>
</protein>
<evidence type="ECO:0000313" key="2">
    <source>
        <dbReference type="EMBL" id="MBA0778013.1"/>
    </source>
</evidence>
<accession>A0A7J9EY85</accession>